<sequence>MDVSGAFAVSCRHVIVCPNGVVDFVLGERYRPVDVAFAGALNESYRQGLRYFVITYDIACKYGVNFASRCLNKDPTAALIPTPDGPINVAFCVNKFHQESHDQNCRTKNALNYTKFVGRTCGEGVETIWAKLNWLRYSTREMTKGGRREILSEHFNDWNWQKIVSIGK</sequence>
<evidence type="ECO:0000313" key="1">
    <source>
        <dbReference type="EMBL" id="KIO17016.1"/>
    </source>
</evidence>
<accession>A0A0C3Q2I1</accession>
<dbReference type="EMBL" id="KN823443">
    <property type="protein sequence ID" value="KIO17016.1"/>
    <property type="molecule type" value="Genomic_DNA"/>
</dbReference>
<name>A0A0C3Q2I1_9AGAM</name>
<reference evidence="2" key="2">
    <citation type="submission" date="2015-01" db="EMBL/GenBank/DDBJ databases">
        <title>Evolutionary Origins and Diversification of the Mycorrhizal Mutualists.</title>
        <authorList>
            <consortium name="DOE Joint Genome Institute"/>
            <consortium name="Mycorrhizal Genomics Consortium"/>
            <person name="Kohler A."/>
            <person name="Kuo A."/>
            <person name="Nagy L.G."/>
            <person name="Floudas D."/>
            <person name="Copeland A."/>
            <person name="Barry K.W."/>
            <person name="Cichocki N."/>
            <person name="Veneault-Fourrey C."/>
            <person name="LaButti K."/>
            <person name="Lindquist E.A."/>
            <person name="Lipzen A."/>
            <person name="Lundell T."/>
            <person name="Morin E."/>
            <person name="Murat C."/>
            <person name="Riley R."/>
            <person name="Ohm R."/>
            <person name="Sun H."/>
            <person name="Tunlid A."/>
            <person name="Henrissat B."/>
            <person name="Grigoriev I.V."/>
            <person name="Hibbett D.S."/>
            <person name="Martin F."/>
        </authorList>
    </citation>
    <scope>NUCLEOTIDE SEQUENCE [LARGE SCALE GENOMIC DNA]</scope>
    <source>
        <strain evidence="2">MUT 4182</strain>
    </source>
</reference>
<evidence type="ECO:0000313" key="2">
    <source>
        <dbReference type="Proteomes" id="UP000054248"/>
    </source>
</evidence>
<dbReference type="InterPro" id="IPR040521">
    <property type="entry name" value="KDZ"/>
</dbReference>
<keyword evidence="2" id="KW-1185">Reference proteome</keyword>
<dbReference type="Proteomes" id="UP000054248">
    <property type="component" value="Unassembled WGS sequence"/>
</dbReference>
<protein>
    <submittedName>
        <fullName evidence="1">Uncharacterized protein</fullName>
    </submittedName>
</protein>
<dbReference type="HOGENOM" id="CLU_003703_5_1_1"/>
<dbReference type="OrthoDB" id="2804062at2759"/>
<dbReference type="Pfam" id="PF18758">
    <property type="entry name" value="KDZ"/>
    <property type="match status" value="1"/>
</dbReference>
<proteinExistence type="predicted"/>
<reference evidence="1 2" key="1">
    <citation type="submission" date="2014-04" db="EMBL/GenBank/DDBJ databases">
        <authorList>
            <consortium name="DOE Joint Genome Institute"/>
            <person name="Kuo A."/>
            <person name="Girlanda M."/>
            <person name="Perotto S."/>
            <person name="Kohler A."/>
            <person name="Nagy L.G."/>
            <person name="Floudas D."/>
            <person name="Copeland A."/>
            <person name="Barry K.W."/>
            <person name="Cichocki N."/>
            <person name="Veneault-Fourrey C."/>
            <person name="LaButti K."/>
            <person name="Lindquist E.A."/>
            <person name="Lipzen A."/>
            <person name="Lundell T."/>
            <person name="Morin E."/>
            <person name="Murat C."/>
            <person name="Sun H."/>
            <person name="Tunlid A."/>
            <person name="Henrissat B."/>
            <person name="Grigoriev I.V."/>
            <person name="Hibbett D.S."/>
            <person name="Martin F."/>
            <person name="Nordberg H.P."/>
            <person name="Cantor M.N."/>
            <person name="Hua S.X."/>
        </authorList>
    </citation>
    <scope>NUCLEOTIDE SEQUENCE [LARGE SCALE GENOMIC DNA]</scope>
    <source>
        <strain evidence="1 2">MUT 4182</strain>
    </source>
</reference>
<dbReference type="STRING" id="1051891.A0A0C3Q2I1"/>
<gene>
    <name evidence="1" type="ORF">M407DRAFT_85375</name>
</gene>
<organism evidence="1 2">
    <name type="scientific">Tulasnella calospora MUT 4182</name>
    <dbReference type="NCBI Taxonomy" id="1051891"/>
    <lineage>
        <taxon>Eukaryota</taxon>
        <taxon>Fungi</taxon>
        <taxon>Dikarya</taxon>
        <taxon>Basidiomycota</taxon>
        <taxon>Agaricomycotina</taxon>
        <taxon>Agaricomycetes</taxon>
        <taxon>Cantharellales</taxon>
        <taxon>Tulasnellaceae</taxon>
        <taxon>Tulasnella</taxon>
    </lineage>
</organism>
<dbReference type="AlphaFoldDB" id="A0A0C3Q2I1"/>